<dbReference type="GO" id="GO:1990281">
    <property type="term" value="C:efflux pump complex"/>
    <property type="evidence" value="ECO:0007669"/>
    <property type="project" value="TreeGrafter"/>
</dbReference>
<evidence type="ECO:0000256" key="7">
    <source>
        <dbReference type="ARBA" id="ARBA00023237"/>
    </source>
</evidence>
<dbReference type="Gene3D" id="1.20.1600.10">
    <property type="entry name" value="Outer membrane efflux proteins (OEP)"/>
    <property type="match status" value="1"/>
</dbReference>
<evidence type="ECO:0000256" key="5">
    <source>
        <dbReference type="ARBA" id="ARBA00022692"/>
    </source>
</evidence>
<dbReference type="GO" id="GO:0015562">
    <property type="term" value="F:efflux transmembrane transporter activity"/>
    <property type="evidence" value="ECO:0007669"/>
    <property type="project" value="InterPro"/>
</dbReference>
<evidence type="ECO:0000256" key="2">
    <source>
        <dbReference type="ARBA" id="ARBA00007613"/>
    </source>
</evidence>
<dbReference type="PANTHER" id="PTHR30026">
    <property type="entry name" value="OUTER MEMBRANE PROTEIN TOLC"/>
    <property type="match status" value="1"/>
</dbReference>
<feature type="coiled-coil region" evidence="8">
    <location>
        <begin position="353"/>
        <end position="380"/>
    </location>
</feature>
<name>A0A7W5ZIB4_9BACT</name>
<evidence type="ECO:0000313" key="9">
    <source>
        <dbReference type="EMBL" id="MBB3836276.1"/>
    </source>
</evidence>
<dbReference type="PANTHER" id="PTHR30026:SF20">
    <property type="entry name" value="OUTER MEMBRANE PROTEIN TOLC"/>
    <property type="match status" value="1"/>
</dbReference>
<comment type="similarity">
    <text evidence="2">Belongs to the outer membrane factor (OMF) (TC 1.B.17) family.</text>
</comment>
<evidence type="ECO:0000256" key="4">
    <source>
        <dbReference type="ARBA" id="ARBA00022452"/>
    </source>
</evidence>
<dbReference type="EMBL" id="JACIBY010000001">
    <property type="protein sequence ID" value="MBB3836276.1"/>
    <property type="molecule type" value="Genomic_DNA"/>
</dbReference>
<organism evidence="9 10">
    <name type="scientific">Runella defluvii</name>
    <dbReference type="NCBI Taxonomy" id="370973"/>
    <lineage>
        <taxon>Bacteria</taxon>
        <taxon>Pseudomonadati</taxon>
        <taxon>Bacteroidota</taxon>
        <taxon>Cytophagia</taxon>
        <taxon>Cytophagales</taxon>
        <taxon>Spirosomataceae</taxon>
        <taxon>Runella</taxon>
    </lineage>
</organism>
<comment type="subcellular location">
    <subcellularLocation>
        <location evidence="1">Cell outer membrane</location>
    </subcellularLocation>
</comment>
<keyword evidence="10" id="KW-1185">Reference proteome</keyword>
<keyword evidence="6" id="KW-0472">Membrane</keyword>
<evidence type="ECO:0000256" key="8">
    <source>
        <dbReference type="SAM" id="Coils"/>
    </source>
</evidence>
<comment type="caution">
    <text evidence="9">The sequence shown here is derived from an EMBL/GenBank/DDBJ whole genome shotgun (WGS) entry which is preliminary data.</text>
</comment>
<protein>
    <submittedName>
        <fullName evidence="9">Outer membrane protein TolC</fullName>
    </submittedName>
</protein>
<evidence type="ECO:0000256" key="3">
    <source>
        <dbReference type="ARBA" id="ARBA00022448"/>
    </source>
</evidence>
<dbReference type="Proteomes" id="UP000541352">
    <property type="component" value="Unassembled WGS sequence"/>
</dbReference>
<keyword evidence="4" id="KW-1134">Transmembrane beta strand</keyword>
<dbReference type="InterPro" id="IPR051906">
    <property type="entry name" value="TolC-like"/>
</dbReference>
<reference evidence="9 10" key="1">
    <citation type="submission" date="2020-08" db="EMBL/GenBank/DDBJ databases">
        <title>Genomic Encyclopedia of Type Strains, Phase IV (KMG-IV): sequencing the most valuable type-strain genomes for metagenomic binning, comparative biology and taxonomic classification.</title>
        <authorList>
            <person name="Goeker M."/>
        </authorList>
    </citation>
    <scope>NUCLEOTIDE SEQUENCE [LARGE SCALE GENOMIC DNA]</scope>
    <source>
        <strain evidence="9 10">DSM 17976</strain>
    </source>
</reference>
<dbReference type="Pfam" id="PF02321">
    <property type="entry name" value="OEP"/>
    <property type="match status" value="2"/>
</dbReference>
<proteinExistence type="inferred from homology"/>
<dbReference type="InterPro" id="IPR003423">
    <property type="entry name" value="OMP_efflux"/>
</dbReference>
<evidence type="ECO:0000313" key="10">
    <source>
        <dbReference type="Proteomes" id="UP000541352"/>
    </source>
</evidence>
<keyword evidence="7" id="KW-0998">Cell outer membrane</keyword>
<keyword evidence="5" id="KW-0812">Transmembrane</keyword>
<dbReference type="SUPFAM" id="SSF56954">
    <property type="entry name" value="Outer membrane efflux proteins (OEP)"/>
    <property type="match status" value="1"/>
</dbReference>
<gene>
    <name evidence="9" type="ORF">FHS57_000258</name>
</gene>
<evidence type="ECO:0000256" key="1">
    <source>
        <dbReference type="ARBA" id="ARBA00004442"/>
    </source>
</evidence>
<dbReference type="RefSeq" id="WP_183971048.1">
    <property type="nucleotide sequence ID" value="NZ_JACIBY010000001.1"/>
</dbReference>
<keyword evidence="8" id="KW-0175">Coiled coil</keyword>
<evidence type="ECO:0000256" key="6">
    <source>
        <dbReference type="ARBA" id="ARBA00023136"/>
    </source>
</evidence>
<sequence>MRKFLIVLGLTISGQIAFSQNLTLSDAIGIALKNNLDIEVLKNNIQVAHINNDKSIAGALPTVTATINDNEQYTNVNQKLNTGVEIKRNGAAANQLNSNVTSSILLYNGNRVKSTKKRLEQLELQSKQLLNAQVQNTIAGVMAGYYDVIRQQAYIRTIDQSIDVAERRLELVKVQQNVGLANNADLFQSQLDLNALLQTKQSQQLIVTQAKTDLLLLLNLRPDTLIAIQDTIMVDKSLQMDNILRNANRNADVMAADNQIKIAEWAAKEVQAQRYPTLRANMGFNYNRNQQTAGQLLLNQSSGPFLGVGLTIPIYNGGIFKRQEQIAAINTKNAGLRKEILQRTLSNNVVKAYQTYTMNLQQLEEQKKNVELSKKLLDLTLQRYQLRQATIVEVRQAQQSFESIGYAFVNYSFAAKAAEIELLRLANDLK</sequence>
<dbReference type="GO" id="GO:0015288">
    <property type="term" value="F:porin activity"/>
    <property type="evidence" value="ECO:0007669"/>
    <property type="project" value="TreeGrafter"/>
</dbReference>
<dbReference type="GO" id="GO:0009279">
    <property type="term" value="C:cell outer membrane"/>
    <property type="evidence" value="ECO:0007669"/>
    <property type="project" value="UniProtKB-SubCell"/>
</dbReference>
<keyword evidence="3" id="KW-0813">Transport</keyword>
<dbReference type="AlphaFoldDB" id="A0A7W5ZIB4"/>
<accession>A0A7W5ZIB4</accession>